<feature type="domain" description="Glycosyl hydrolase 94 catalytic" evidence="4">
    <location>
        <begin position="461"/>
        <end position="833"/>
    </location>
</feature>
<dbReference type="InterPro" id="IPR012341">
    <property type="entry name" value="6hp_glycosidase-like_sf"/>
</dbReference>
<dbReference type="Gene3D" id="2.60.420.10">
    <property type="entry name" value="Maltose phosphorylase, domain 3"/>
    <property type="match status" value="1"/>
</dbReference>
<dbReference type="GO" id="GO:0016757">
    <property type="term" value="F:glycosyltransferase activity"/>
    <property type="evidence" value="ECO:0007669"/>
    <property type="project" value="UniProtKB-KW"/>
</dbReference>
<keyword evidence="1" id="KW-0328">Glycosyltransferase</keyword>
<evidence type="ECO:0000313" key="6">
    <source>
        <dbReference type="Proteomes" id="UP000324781"/>
    </source>
</evidence>
<feature type="domain" description="Glycosyl hydrolase 94 supersandwich" evidence="3">
    <location>
        <begin position="168"/>
        <end position="418"/>
    </location>
</feature>
<dbReference type="PANTHER" id="PTHR37469">
    <property type="entry name" value="CELLOBIONIC ACID PHOSPHORYLASE-RELATED"/>
    <property type="match status" value="1"/>
</dbReference>
<sequence>MVKEIVSRKVAITPADLTKSLFPNQVSSQDVIDAVFSDSSYKGVIAVSGLKFKAPAVIEILKKQDAAEYLNQLVEKGYSVLIQLKPDGISLYQAMGNEISEAVLPQNLQQTLYETLKDADKWAGYLNEEGEHVIDLRSPAPGPHFYVNLLMGNRVGFPSALQTTPKSVVDRFGGGSFRSHAASQVLATRWDMRQEENGFPANRQFYLAENNQKIFYSAEPAHPNILEAKCIHSRNHTRIIYKTKCGLEIRRLIFILPQYNGLPLATEVQRIEIVNHSGRDRNLRLVYTGMFGNFNPMGQWEDVLYTNVIMQGRVLRNEDGSIIAIGPDYYPPYTHSDQRYHVMMVRNGNSISYPTEFCTDYNEFVGVGSLNDPQGLMRLSNRLHRKGPGFFAVAATVSLGKGETRVVDNFTGMVSDKTNPEYNYHDTYVSEIKALCDTFSAPGALEEAFDKNMKFLDEYSSFIQLQSSNELMNTYFNKNLPFQVLYQTFVSRSFCQTQKGYREIGFREIQDIFASMYYFVAMGLSDFVKQLLKEWCSMVFEFGYAYHNFFWVGKEPGKWSDDALWFIQAVYRYINLTGDIGFLDETCTIAGTDGKVRPIYETIKAIIHYSLRISIGKHGLPLIDRADWNDTLQVDPDAIDGITKEKLYKEQIAKSGNPDEPFKSDFSESVMNAFLLKLALDEAAILAGVKGDAETKSYFENSSQELAGKIQTHAWKENYFARVLINRYPDGKYTYLGAKGDGFSIDPNIDGVYFLNSFSWSILSDTATDEQIGLMLDVVDKTLKTPYGLKLVSPSDLGPITNISATDHYFPGDRENGGVFKHACMMATSAMFKAAKRVKDPALAQRLAEEAWWMIDITVPFRTMKSPFEICGNPRFCTQYNNSETGENIGPMLSGTSTWLILTLMSAFGIEYTSQGILFEPILRPEEEELRYTLNTGRARYHVAIRKGTGFKRISGSSVIEFDGQKLPSNMVPLMTDGKDHTVSIIL</sequence>
<keyword evidence="2" id="KW-0808">Transferase</keyword>
<dbReference type="RefSeq" id="WP_188118389.1">
    <property type="nucleotide sequence ID" value="NZ_FQZP01000012.1"/>
</dbReference>
<dbReference type="Proteomes" id="UP000324781">
    <property type="component" value="Unassembled WGS sequence"/>
</dbReference>
<gene>
    <name evidence="5" type="ORF">SAMN05444373_101212</name>
</gene>
<dbReference type="InterPro" id="IPR052047">
    <property type="entry name" value="GH94_Enzymes"/>
</dbReference>
<dbReference type="EMBL" id="FQZP01000012">
    <property type="protein sequence ID" value="SHI84433.1"/>
    <property type="molecule type" value="Genomic_DNA"/>
</dbReference>
<keyword evidence="6" id="KW-1185">Reference proteome</keyword>
<accession>A0A1M6EG82</accession>
<dbReference type="SUPFAM" id="SSF48208">
    <property type="entry name" value="Six-hairpin glycosidases"/>
    <property type="match status" value="1"/>
</dbReference>
<evidence type="ECO:0000256" key="2">
    <source>
        <dbReference type="ARBA" id="ARBA00022679"/>
    </source>
</evidence>
<organism evidence="5 6">
    <name type="scientific">Thermoclostridium caenicola</name>
    <dbReference type="NCBI Taxonomy" id="659425"/>
    <lineage>
        <taxon>Bacteria</taxon>
        <taxon>Bacillati</taxon>
        <taxon>Bacillota</taxon>
        <taxon>Clostridia</taxon>
        <taxon>Eubacteriales</taxon>
        <taxon>Oscillospiraceae</taxon>
        <taxon>Thermoclostridium</taxon>
    </lineage>
</organism>
<evidence type="ECO:0000313" key="5">
    <source>
        <dbReference type="EMBL" id="SHI84433.1"/>
    </source>
</evidence>
<proteinExistence type="predicted"/>
<evidence type="ECO:0000256" key="1">
    <source>
        <dbReference type="ARBA" id="ARBA00022676"/>
    </source>
</evidence>
<dbReference type="GO" id="GO:0005975">
    <property type="term" value="P:carbohydrate metabolic process"/>
    <property type="evidence" value="ECO:0007669"/>
    <property type="project" value="InterPro"/>
</dbReference>
<dbReference type="InterPro" id="IPR008928">
    <property type="entry name" value="6-hairpin_glycosidase_sf"/>
</dbReference>
<dbReference type="SUPFAM" id="SSF74650">
    <property type="entry name" value="Galactose mutarotase-like"/>
    <property type="match status" value="1"/>
</dbReference>
<dbReference type="InterPro" id="IPR033432">
    <property type="entry name" value="GH94_catalytic"/>
</dbReference>
<evidence type="ECO:0000259" key="4">
    <source>
        <dbReference type="Pfam" id="PF17167"/>
    </source>
</evidence>
<dbReference type="InterPro" id="IPR011013">
    <property type="entry name" value="Gal_mutarotase_sf_dom"/>
</dbReference>
<evidence type="ECO:0000259" key="3">
    <source>
        <dbReference type="Pfam" id="PF06165"/>
    </source>
</evidence>
<dbReference type="Gene3D" id="1.50.10.10">
    <property type="match status" value="1"/>
</dbReference>
<dbReference type="InterPro" id="IPR010383">
    <property type="entry name" value="Glyco_hydrolase_94_b-supersand"/>
</dbReference>
<dbReference type="InterPro" id="IPR037018">
    <property type="entry name" value="GH65_N"/>
</dbReference>
<dbReference type="Gene3D" id="2.70.98.40">
    <property type="entry name" value="Glycoside hydrolase, family 65, N-terminal domain"/>
    <property type="match status" value="1"/>
</dbReference>
<dbReference type="AlphaFoldDB" id="A0A1M6EG82"/>
<name>A0A1M6EG82_9FIRM</name>
<dbReference type="GO" id="GO:0030246">
    <property type="term" value="F:carbohydrate binding"/>
    <property type="evidence" value="ECO:0007669"/>
    <property type="project" value="InterPro"/>
</dbReference>
<protein>
    <submittedName>
        <fullName evidence="5">Cellobiose phosphorylase</fullName>
    </submittedName>
</protein>
<dbReference type="PANTHER" id="PTHR37469:SF2">
    <property type="entry name" value="CELLOBIONIC ACID PHOSPHORYLASE"/>
    <property type="match status" value="1"/>
</dbReference>
<reference evidence="5 6" key="1">
    <citation type="submission" date="2016-11" db="EMBL/GenBank/DDBJ databases">
        <authorList>
            <person name="Varghese N."/>
            <person name="Submissions S."/>
        </authorList>
    </citation>
    <scope>NUCLEOTIDE SEQUENCE [LARGE SCALE GENOMIC DNA]</scope>
    <source>
        <strain evidence="5 6">DSM 19027</strain>
    </source>
</reference>
<dbReference type="Pfam" id="PF06165">
    <property type="entry name" value="GH94_b-supersand"/>
    <property type="match status" value="1"/>
</dbReference>
<dbReference type="Pfam" id="PF17167">
    <property type="entry name" value="Glyco_hydro_94"/>
    <property type="match status" value="1"/>
</dbReference>